<feature type="repeat" description="TPR" evidence="1">
    <location>
        <begin position="91"/>
        <end position="124"/>
    </location>
</feature>
<dbReference type="InterPro" id="IPR011990">
    <property type="entry name" value="TPR-like_helical_dom_sf"/>
</dbReference>
<dbReference type="eggNOG" id="COG0457">
    <property type="taxonomic scope" value="Bacteria"/>
</dbReference>
<dbReference type="EMBL" id="CP003940">
    <property type="protein sequence ID" value="AFZ48001.1"/>
    <property type="molecule type" value="Genomic_DNA"/>
</dbReference>
<dbReference type="KEGG" id="csn:Cyast_2051"/>
<dbReference type="PANTHER" id="PTHR10098">
    <property type="entry name" value="RAPSYN-RELATED"/>
    <property type="match status" value="1"/>
</dbReference>
<dbReference type="Pfam" id="PF13424">
    <property type="entry name" value="TPR_12"/>
    <property type="match status" value="1"/>
</dbReference>
<keyword evidence="1" id="KW-0802">TPR repeat</keyword>
<dbReference type="STRING" id="292563.Cyast_2051"/>
<feature type="repeat" description="TPR" evidence="1">
    <location>
        <begin position="52"/>
        <end position="85"/>
    </location>
</feature>
<evidence type="ECO:0000313" key="3">
    <source>
        <dbReference type="EMBL" id="AFZ48001.1"/>
    </source>
</evidence>
<protein>
    <submittedName>
        <fullName evidence="3">Tetratricopeptide TPR_1 repeat-containing protein</fullName>
    </submittedName>
</protein>
<evidence type="ECO:0000256" key="1">
    <source>
        <dbReference type="PROSITE-ProRule" id="PRU00339"/>
    </source>
</evidence>
<feature type="transmembrane region" description="Helical" evidence="2">
    <location>
        <begin position="6"/>
        <end position="25"/>
    </location>
</feature>
<dbReference type="Pfam" id="PF00515">
    <property type="entry name" value="TPR_1"/>
    <property type="match status" value="1"/>
</dbReference>
<dbReference type="PROSITE" id="PS50293">
    <property type="entry name" value="TPR_REGION"/>
    <property type="match status" value="1"/>
</dbReference>
<keyword evidence="2" id="KW-0812">Transmembrane</keyword>
<evidence type="ECO:0000256" key="2">
    <source>
        <dbReference type="SAM" id="Phobius"/>
    </source>
</evidence>
<proteinExistence type="predicted"/>
<keyword evidence="4" id="KW-1185">Reference proteome</keyword>
<keyword evidence="2" id="KW-1133">Transmembrane helix</keyword>
<evidence type="ECO:0000313" key="4">
    <source>
        <dbReference type="Proteomes" id="UP000010483"/>
    </source>
</evidence>
<feature type="repeat" description="TPR" evidence="1">
    <location>
        <begin position="125"/>
        <end position="158"/>
    </location>
</feature>
<dbReference type="Proteomes" id="UP000010483">
    <property type="component" value="Chromosome"/>
</dbReference>
<keyword evidence="2" id="KW-0472">Membrane</keyword>
<gene>
    <name evidence="3" type="ordered locus">Cyast_2051</name>
</gene>
<dbReference type="SMART" id="SM00028">
    <property type="entry name" value="TPR"/>
    <property type="match status" value="3"/>
</dbReference>
<dbReference type="PATRIC" id="fig|292563.3.peg.2143"/>
<dbReference type="BioCyc" id="CSTA292563:G1353-2055-MONOMER"/>
<dbReference type="PANTHER" id="PTHR10098:SF108">
    <property type="entry name" value="TETRATRICOPEPTIDE REPEAT PROTEIN 28"/>
    <property type="match status" value="1"/>
</dbReference>
<organism evidence="3 4">
    <name type="scientific">Cyanobacterium stanieri (strain ATCC 29140 / PCC 7202)</name>
    <dbReference type="NCBI Taxonomy" id="292563"/>
    <lineage>
        <taxon>Bacteria</taxon>
        <taxon>Bacillati</taxon>
        <taxon>Cyanobacteriota</taxon>
        <taxon>Cyanophyceae</taxon>
        <taxon>Oscillatoriophycideae</taxon>
        <taxon>Chroococcales</taxon>
        <taxon>Geminocystaceae</taxon>
        <taxon>Cyanobacterium</taxon>
    </lineage>
</organism>
<reference evidence="4" key="1">
    <citation type="journal article" date="2013" name="Proc. Natl. Acad. Sci. U.S.A.">
        <title>Improving the coverage of the cyanobacterial phylum using diversity-driven genome sequencing.</title>
        <authorList>
            <person name="Shih P.M."/>
            <person name="Wu D."/>
            <person name="Latifi A."/>
            <person name="Axen S.D."/>
            <person name="Fewer D.P."/>
            <person name="Talla E."/>
            <person name="Calteau A."/>
            <person name="Cai F."/>
            <person name="Tandeau de Marsac N."/>
            <person name="Rippka R."/>
            <person name="Herdman M."/>
            <person name="Sivonen K."/>
            <person name="Coursin T."/>
            <person name="Laurent T."/>
            <person name="Goodwin L."/>
            <person name="Nolan M."/>
            <person name="Davenport K.W."/>
            <person name="Han C.S."/>
            <person name="Rubin E.M."/>
            <person name="Eisen J.A."/>
            <person name="Woyke T."/>
            <person name="Gugger M."/>
            <person name="Kerfeld C.A."/>
        </authorList>
    </citation>
    <scope>NUCLEOTIDE SEQUENCE [LARGE SCALE GENOMIC DNA]</scope>
    <source>
        <strain evidence="4">ATCC 29140 / PCC 7202</strain>
    </source>
</reference>
<dbReference type="HOGENOM" id="CLU_071416_2_0_3"/>
<accession>K9YM39</accession>
<dbReference type="InterPro" id="IPR019734">
    <property type="entry name" value="TPR_rpt"/>
</dbReference>
<sequence length="175" mass="20368">MYDNLPVVYISILLGILAIVAVILLRQIIKTRKVENRFSSLQKKLTKERGTAKEYYELASIYLDKKLFVQAVQLLQKALKVADEIEEENKALIYNALGFAHFSQEQYDIAIRNYKEAIKLYPEYTIALNNLGNVYEKKQLTTQALDTYKEVLKIDEKNSIAKRRVESLEKRFVTK</sequence>
<dbReference type="PROSITE" id="PS50005">
    <property type="entry name" value="TPR"/>
    <property type="match status" value="3"/>
</dbReference>
<dbReference type="SUPFAM" id="SSF48452">
    <property type="entry name" value="TPR-like"/>
    <property type="match status" value="1"/>
</dbReference>
<dbReference type="Gene3D" id="1.25.40.10">
    <property type="entry name" value="Tetratricopeptide repeat domain"/>
    <property type="match status" value="1"/>
</dbReference>
<dbReference type="AlphaFoldDB" id="K9YM39"/>
<name>K9YM39_CYASC</name>